<dbReference type="GO" id="GO:0016020">
    <property type="term" value="C:membrane"/>
    <property type="evidence" value="ECO:0007669"/>
    <property type="project" value="UniProtKB-SubCell"/>
</dbReference>
<evidence type="ECO:0000256" key="2">
    <source>
        <dbReference type="ARBA" id="ARBA00008335"/>
    </source>
</evidence>
<feature type="transmembrane region" description="Helical" evidence="7">
    <location>
        <begin position="384"/>
        <end position="403"/>
    </location>
</feature>
<feature type="transmembrane region" description="Helical" evidence="7">
    <location>
        <begin position="423"/>
        <end position="442"/>
    </location>
</feature>
<keyword evidence="10" id="KW-1185">Reference proteome</keyword>
<feature type="transmembrane region" description="Helical" evidence="7">
    <location>
        <begin position="516"/>
        <end position="535"/>
    </location>
</feature>
<dbReference type="PANTHER" id="PTHR23502:SF68">
    <property type="entry name" value="MULTIDRUG TRANSPORTER, PUTATIVE (AFU_ORTHOLOGUE AFUA_3G01120)-RELATED"/>
    <property type="match status" value="1"/>
</dbReference>
<dbReference type="InterPro" id="IPR011701">
    <property type="entry name" value="MFS"/>
</dbReference>
<dbReference type="EMBL" id="ML991781">
    <property type="protein sequence ID" value="KAF2237234.1"/>
    <property type="molecule type" value="Genomic_DNA"/>
</dbReference>
<feature type="transmembrane region" description="Helical" evidence="7">
    <location>
        <begin position="268"/>
        <end position="288"/>
    </location>
</feature>
<accession>A0A6A6HGI4</accession>
<dbReference type="Pfam" id="PF07690">
    <property type="entry name" value="MFS_1"/>
    <property type="match status" value="1"/>
</dbReference>
<feature type="compositionally biased region" description="Acidic residues" evidence="6">
    <location>
        <begin position="75"/>
        <end position="84"/>
    </location>
</feature>
<sequence>MSPDVPFPDEVGRHGGNELAAEGNDGAEIFSNKGSVREIAAIEKPEENNSGIDLEKQGHNGFPLKAPIQASLEKEPEELEEVSEPPDPNIVDWDGPDDPMNPMNWPAGRRWGMIAVVSAITFLTPLGSSMFAPGVPLVMKDFHSTNEDLAGFVVSVYVLGFAFGPLVIAPLSEMWGRNPLYHSCNCLFIIFNVACALSSNLNMLIGFRFLSGCAGSAPITLGGGTIADVISREQRGTAMSVWIMGPTVGPVVGPIAGGFLSQAVGWRWTFWVLAITSGVMTLLGFLLLRETSAVALLSRKTAQLRASTGNPHLRSALDASADLSPRDLFLRSIVRPTKMLIRSPIVFLISLYVAVVYAYLYLLFTTFTPVYQERYGFTLGTAGLAYLGIGVGACLAQVVNTRFGNESFRKHVQRGDWKPEHRLKLMVPGAMLLPVGLFWYGWSAQARTQWVVPIIGTGFFGFGLMLSFMPAVTYLVDVFTIYAASAMAANTVLRSVAAAVLPLAGQRMYATLGLGWGNSLLAFIALVLMPTPLIFMRYGEMIRTKYPVKL</sequence>
<dbReference type="PANTHER" id="PTHR23502">
    <property type="entry name" value="MAJOR FACILITATOR SUPERFAMILY"/>
    <property type="match status" value="1"/>
</dbReference>
<evidence type="ECO:0000256" key="7">
    <source>
        <dbReference type="SAM" id="Phobius"/>
    </source>
</evidence>
<feature type="region of interest" description="Disordered" evidence="6">
    <location>
        <begin position="1"/>
        <end position="32"/>
    </location>
</feature>
<dbReference type="GO" id="GO:0022857">
    <property type="term" value="F:transmembrane transporter activity"/>
    <property type="evidence" value="ECO:0007669"/>
    <property type="project" value="InterPro"/>
</dbReference>
<dbReference type="InterPro" id="IPR020846">
    <property type="entry name" value="MFS_dom"/>
</dbReference>
<feature type="transmembrane region" description="Helical" evidence="7">
    <location>
        <begin position="481"/>
        <end position="504"/>
    </location>
</feature>
<feature type="transmembrane region" description="Helical" evidence="7">
    <location>
        <begin position="111"/>
        <end position="129"/>
    </location>
</feature>
<feature type="transmembrane region" description="Helical" evidence="7">
    <location>
        <begin position="345"/>
        <end position="364"/>
    </location>
</feature>
<dbReference type="PROSITE" id="PS50850">
    <property type="entry name" value="MFS"/>
    <property type="match status" value="1"/>
</dbReference>
<dbReference type="OrthoDB" id="5296287at2759"/>
<keyword evidence="4 7" id="KW-1133">Transmembrane helix</keyword>
<dbReference type="Proteomes" id="UP000800092">
    <property type="component" value="Unassembled WGS sequence"/>
</dbReference>
<gene>
    <name evidence="9" type="ORF">EV356DRAFT_521768</name>
</gene>
<dbReference type="InterPro" id="IPR036259">
    <property type="entry name" value="MFS_trans_sf"/>
</dbReference>
<evidence type="ECO:0000256" key="4">
    <source>
        <dbReference type="ARBA" id="ARBA00022989"/>
    </source>
</evidence>
<proteinExistence type="inferred from homology"/>
<comment type="similarity">
    <text evidence="2">Belongs to the major facilitator superfamily.</text>
</comment>
<evidence type="ECO:0000259" key="8">
    <source>
        <dbReference type="PROSITE" id="PS50850"/>
    </source>
</evidence>
<dbReference type="FunFam" id="1.20.1250.20:FF:000011">
    <property type="entry name" value="MFS multidrug transporter, putative"/>
    <property type="match status" value="1"/>
</dbReference>
<evidence type="ECO:0000313" key="10">
    <source>
        <dbReference type="Proteomes" id="UP000800092"/>
    </source>
</evidence>
<organism evidence="9 10">
    <name type="scientific">Viridothelium virens</name>
    <name type="common">Speckled blister lichen</name>
    <name type="synonym">Trypethelium virens</name>
    <dbReference type="NCBI Taxonomy" id="1048519"/>
    <lineage>
        <taxon>Eukaryota</taxon>
        <taxon>Fungi</taxon>
        <taxon>Dikarya</taxon>
        <taxon>Ascomycota</taxon>
        <taxon>Pezizomycotina</taxon>
        <taxon>Dothideomycetes</taxon>
        <taxon>Dothideomycetes incertae sedis</taxon>
        <taxon>Trypetheliales</taxon>
        <taxon>Trypetheliaceae</taxon>
        <taxon>Viridothelium</taxon>
    </lineage>
</organism>
<protein>
    <submittedName>
        <fullName evidence="9">MFS general substrate transporter</fullName>
    </submittedName>
</protein>
<dbReference type="CDD" id="cd17323">
    <property type="entry name" value="MFS_Tpo1_MDR_like"/>
    <property type="match status" value="1"/>
</dbReference>
<keyword evidence="3 7" id="KW-0812">Transmembrane</keyword>
<evidence type="ECO:0000313" key="9">
    <source>
        <dbReference type="EMBL" id="KAF2237234.1"/>
    </source>
</evidence>
<dbReference type="Gene3D" id="1.20.1250.20">
    <property type="entry name" value="MFS general substrate transporter like domains"/>
    <property type="match status" value="1"/>
</dbReference>
<evidence type="ECO:0000256" key="3">
    <source>
        <dbReference type="ARBA" id="ARBA00022692"/>
    </source>
</evidence>
<evidence type="ECO:0000256" key="5">
    <source>
        <dbReference type="ARBA" id="ARBA00023136"/>
    </source>
</evidence>
<feature type="transmembrane region" description="Helical" evidence="7">
    <location>
        <begin position="180"/>
        <end position="199"/>
    </location>
</feature>
<reference evidence="9" key="1">
    <citation type="journal article" date="2020" name="Stud. Mycol.">
        <title>101 Dothideomycetes genomes: a test case for predicting lifestyles and emergence of pathogens.</title>
        <authorList>
            <person name="Haridas S."/>
            <person name="Albert R."/>
            <person name="Binder M."/>
            <person name="Bloem J."/>
            <person name="Labutti K."/>
            <person name="Salamov A."/>
            <person name="Andreopoulos B."/>
            <person name="Baker S."/>
            <person name="Barry K."/>
            <person name="Bills G."/>
            <person name="Bluhm B."/>
            <person name="Cannon C."/>
            <person name="Castanera R."/>
            <person name="Culley D."/>
            <person name="Daum C."/>
            <person name="Ezra D."/>
            <person name="Gonzalez J."/>
            <person name="Henrissat B."/>
            <person name="Kuo A."/>
            <person name="Liang C."/>
            <person name="Lipzen A."/>
            <person name="Lutzoni F."/>
            <person name="Magnuson J."/>
            <person name="Mondo S."/>
            <person name="Nolan M."/>
            <person name="Ohm R."/>
            <person name="Pangilinan J."/>
            <person name="Park H.-J."/>
            <person name="Ramirez L."/>
            <person name="Alfaro M."/>
            <person name="Sun H."/>
            <person name="Tritt A."/>
            <person name="Yoshinaga Y."/>
            <person name="Zwiers L.-H."/>
            <person name="Turgeon B."/>
            <person name="Goodwin S."/>
            <person name="Spatafora J."/>
            <person name="Crous P."/>
            <person name="Grigoriev I."/>
        </authorList>
    </citation>
    <scope>NUCLEOTIDE SEQUENCE</scope>
    <source>
        <strain evidence="9">Tuck. ex Michener</strain>
    </source>
</reference>
<feature type="transmembrane region" description="Helical" evidence="7">
    <location>
        <begin position="241"/>
        <end position="262"/>
    </location>
</feature>
<comment type="subcellular location">
    <subcellularLocation>
        <location evidence="1">Membrane</location>
        <topology evidence="1">Multi-pass membrane protein</topology>
    </subcellularLocation>
</comment>
<feature type="transmembrane region" description="Helical" evidence="7">
    <location>
        <begin position="205"/>
        <end position="229"/>
    </location>
</feature>
<keyword evidence="5 7" id="KW-0472">Membrane</keyword>
<feature type="transmembrane region" description="Helical" evidence="7">
    <location>
        <begin position="149"/>
        <end position="168"/>
    </location>
</feature>
<dbReference type="SUPFAM" id="SSF103473">
    <property type="entry name" value="MFS general substrate transporter"/>
    <property type="match status" value="1"/>
</dbReference>
<feature type="transmembrane region" description="Helical" evidence="7">
    <location>
        <begin position="448"/>
        <end position="469"/>
    </location>
</feature>
<name>A0A6A6HGI4_VIRVR</name>
<dbReference type="AlphaFoldDB" id="A0A6A6HGI4"/>
<evidence type="ECO:0000256" key="6">
    <source>
        <dbReference type="SAM" id="MobiDB-lite"/>
    </source>
</evidence>
<feature type="region of interest" description="Disordered" evidence="6">
    <location>
        <begin position="74"/>
        <end position="98"/>
    </location>
</feature>
<evidence type="ECO:0000256" key="1">
    <source>
        <dbReference type="ARBA" id="ARBA00004141"/>
    </source>
</evidence>
<feature type="domain" description="Major facilitator superfamily (MFS) profile" evidence="8">
    <location>
        <begin position="113"/>
        <end position="542"/>
    </location>
</feature>